<dbReference type="Proteomes" id="UP001063350">
    <property type="component" value="Chromosome"/>
</dbReference>
<sequence>MVDVWYSLYDRMLSRENLVKAFYKVKSSKGAAGIDGQSIDDFAGSLATNIDHLLTELQDKSYQPLAARRVEIPKPNGGKRLLGIPAVRDRVVQQALLDILQPIFDRDFHPSSYGYRPGRSCHQAISKATMFIRTYERKWVVDMDLSKCFDTLNHDLILASFRRRVSDGSILGLLEKFLKSGVLTGDGWQASEVGSPQGGVISPLIANVYLDSFDQFMKNRGHRIVRYADDILILCQSKSAAENALNQASRYLEEELLLTVNQEKTHISHSLKGIKFLGVCIHSVMTRIQRGKVRAFKAKVKAMTRRNSPVNLEKVIADLNRLLRGFANYFRIANCKGEFSRLMRWIRRRLRAVQLKLWKKPRRLHRRLRQLGYRGEFKSIKMDSWANAASPLSHYALPNSCLHGEMGLFDLASVQTGISVSV</sequence>
<dbReference type="InterPro" id="IPR030931">
    <property type="entry name" value="Group_II_RT_mat"/>
</dbReference>
<dbReference type="RefSeq" id="WP_267926412.1">
    <property type="nucleotide sequence ID" value="NZ_AP024233.1"/>
</dbReference>
<dbReference type="AlphaFoldDB" id="A0A915U1G0"/>
<evidence type="ECO:0000256" key="1">
    <source>
        <dbReference type="ARBA" id="ARBA00034120"/>
    </source>
</evidence>
<keyword evidence="3" id="KW-0695">RNA-directed DNA polymerase</keyword>
<dbReference type="InterPro" id="IPR000477">
    <property type="entry name" value="RT_dom"/>
</dbReference>
<name>A0A915U1G0_9BACT</name>
<evidence type="ECO:0000313" key="4">
    <source>
        <dbReference type="Proteomes" id="UP001063350"/>
    </source>
</evidence>
<accession>A0A915U1G0</accession>
<dbReference type="Pfam" id="PF08388">
    <property type="entry name" value="GIIM"/>
    <property type="match status" value="1"/>
</dbReference>
<dbReference type="InterPro" id="IPR043502">
    <property type="entry name" value="DNA/RNA_pol_sf"/>
</dbReference>
<dbReference type="EMBL" id="AP024233">
    <property type="protein sequence ID" value="BCO09663.1"/>
    <property type="molecule type" value="Genomic_DNA"/>
</dbReference>
<dbReference type="PANTHER" id="PTHR34047:SF8">
    <property type="entry name" value="PROTEIN YKFC"/>
    <property type="match status" value="1"/>
</dbReference>
<evidence type="ECO:0000313" key="3">
    <source>
        <dbReference type="EMBL" id="BCO09663.1"/>
    </source>
</evidence>
<gene>
    <name evidence="3" type="ORF">GF1_20390</name>
</gene>
<dbReference type="InterPro" id="IPR043128">
    <property type="entry name" value="Rev_trsase/Diguanyl_cyclase"/>
</dbReference>
<dbReference type="GO" id="GO:0003964">
    <property type="term" value="F:RNA-directed DNA polymerase activity"/>
    <property type="evidence" value="ECO:0007669"/>
    <property type="project" value="UniProtKB-KW"/>
</dbReference>
<dbReference type="PROSITE" id="PS50878">
    <property type="entry name" value="RT_POL"/>
    <property type="match status" value="1"/>
</dbReference>
<keyword evidence="4" id="KW-1185">Reference proteome</keyword>
<dbReference type="CDD" id="cd01651">
    <property type="entry name" value="RT_G2_intron"/>
    <property type="match status" value="1"/>
</dbReference>
<dbReference type="PANTHER" id="PTHR34047">
    <property type="entry name" value="NUCLEAR INTRON MATURASE 1, MITOCHONDRIAL-RELATED"/>
    <property type="match status" value="1"/>
</dbReference>
<organism evidence="3 4">
    <name type="scientific">Desulfolithobacter dissulfuricans</name>
    <dbReference type="NCBI Taxonomy" id="2795293"/>
    <lineage>
        <taxon>Bacteria</taxon>
        <taxon>Pseudomonadati</taxon>
        <taxon>Thermodesulfobacteriota</taxon>
        <taxon>Desulfobulbia</taxon>
        <taxon>Desulfobulbales</taxon>
        <taxon>Desulfobulbaceae</taxon>
        <taxon>Desulfolithobacter</taxon>
    </lineage>
</organism>
<dbReference type="KEGG" id="ddu:GF1_20390"/>
<comment type="similarity">
    <text evidence="1">Belongs to the bacterial reverse transcriptase family.</text>
</comment>
<dbReference type="Gene3D" id="3.30.70.270">
    <property type="match status" value="1"/>
</dbReference>
<dbReference type="InterPro" id="IPR051083">
    <property type="entry name" value="GrpII_Intron_Splice-Mob/Def"/>
</dbReference>
<keyword evidence="3" id="KW-0808">Transferase</keyword>
<protein>
    <submittedName>
        <fullName evidence="3">Group II intron reverse transcriptase/maturase</fullName>
    </submittedName>
</protein>
<proteinExistence type="inferred from homology"/>
<evidence type="ECO:0000259" key="2">
    <source>
        <dbReference type="PROSITE" id="PS50878"/>
    </source>
</evidence>
<dbReference type="SUPFAM" id="SSF56672">
    <property type="entry name" value="DNA/RNA polymerases"/>
    <property type="match status" value="1"/>
</dbReference>
<keyword evidence="3" id="KW-0548">Nucleotidyltransferase</keyword>
<feature type="domain" description="Reverse transcriptase" evidence="2">
    <location>
        <begin position="53"/>
        <end position="281"/>
    </location>
</feature>
<dbReference type="NCBIfam" id="TIGR04416">
    <property type="entry name" value="group_II_RT_mat"/>
    <property type="match status" value="1"/>
</dbReference>
<dbReference type="Pfam" id="PF00078">
    <property type="entry name" value="RVT_1"/>
    <property type="match status" value="1"/>
</dbReference>
<dbReference type="InterPro" id="IPR013597">
    <property type="entry name" value="Mat_intron_G2"/>
</dbReference>
<reference evidence="3" key="1">
    <citation type="submission" date="2020-12" db="EMBL/GenBank/DDBJ databases">
        <title>Desulfobium dissulfuricans gen. nov., sp. nov., a novel mesophilic, sulfate-reducing bacterium isolated from a deep-sea hydrothermal vent.</title>
        <authorList>
            <person name="Hashimoto Y."/>
            <person name="Tame A."/>
            <person name="Sawayama S."/>
            <person name="Miyazaki J."/>
            <person name="Takai K."/>
            <person name="Nakagawa S."/>
        </authorList>
    </citation>
    <scope>NUCLEOTIDE SEQUENCE</scope>
    <source>
        <strain evidence="3">GF1</strain>
    </source>
</reference>